<organism evidence="1 2">
    <name type="scientific">Bartonella callosciuri</name>
    <dbReference type="NCBI Taxonomy" id="686223"/>
    <lineage>
        <taxon>Bacteria</taxon>
        <taxon>Pseudomonadati</taxon>
        <taxon>Pseudomonadota</taxon>
        <taxon>Alphaproteobacteria</taxon>
        <taxon>Hyphomicrobiales</taxon>
        <taxon>Bartonellaceae</taxon>
        <taxon>Bartonella</taxon>
    </lineage>
</organism>
<dbReference type="EMBL" id="JACHIM010000002">
    <property type="protein sequence ID" value="MBB5073439.1"/>
    <property type="molecule type" value="Genomic_DNA"/>
</dbReference>
<evidence type="ECO:0000313" key="2">
    <source>
        <dbReference type="Proteomes" id="UP000561417"/>
    </source>
</evidence>
<name>A0A840NVZ4_9HYPH</name>
<protein>
    <submittedName>
        <fullName evidence="1">Uncharacterized protein</fullName>
    </submittedName>
</protein>
<proteinExistence type="predicted"/>
<gene>
    <name evidence="1" type="ORF">HNQ69_000560</name>
</gene>
<dbReference type="Proteomes" id="UP000561417">
    <property type="component" value="Unassembled WGS sequence"/>
</dbReference>
<dbReference type="AlphaFoldDB" id="A0A840NVZ4"/>
<accession>A0A840NVZ4</accession>
<sequence length="157" mass="18375">MKNKPIYYAYKNDKMLLFIRTSSEKICHNYNLFSIDIKRELVLISCMQSQRNLCLLISIAIKPIIKKLSFTLSIVCFIDKIIELMEKKLINVKKAYYSENLPYVCVRIYREDNIKIGLVLHGQGAYGFRHLSILEAFKNLRLKSSVIAQFSINLIIY</sequence>
<comment type="caution">
    <text evidence="1">The sequence shown here is derived from an EMBL/GenBank/DDBJ whole genome shotgun (WGS) entry which is preliminary data.</text>
</comment>
<reference evidence="1 2" key="1">
    <citation type="submission" date="2020-08" db="EMBL/GenBank/DDBJ databases">
        <title>Genomic Encyclopedia of Type Strains, Phase IV (KMG-IV): sequencing the most valuable type-strain genomes for metagenomic binning, comparative biology and taxonomic classification.</title>
        <authorList>
            <person name="Goeker M."/>
        </authorList>
    </citation>
    <scope>NUCLEOTIDE SEQUENCE [LARGE SCALE GENOMIC DNA]</scope>
    <source>
        <strain evidence="1 2">DSM 28538</strain>
    </source>
</reference>
<evidence type="ECO:0000313" key="1">
    <source>
        <dbReference type="EMBL" id="MBB5073439.1"/>
    </source>
</evidence>
<keyword evidence="2" id="KW-1185">Reference proteome</keyword>